<feature type="transmembrane region" description="Helical" evidence="7">
    <location>
        <begin position="279"/>
        <end position="306"/>
    </location>
</feature>
<feature type="domain" description="ComEC/Rec2-related protein" evidence="8">
    <location>
        <begin position="131"/>
        <end position="394"/>
    </location>
</feature>
<evidence type="ECO:0000256" key="7">
    <source>
        <dbReference type="SAM" id="Phobius"/>
    </source>
</evidence>
<dbReference type="PANTHER" id="PTHR30619">
    <property type="entry name" value="DNA INTERNALIZATION/COMPETENCE PROTEIN COMEC/REC2"/>
    <property type="match status" value="1"/>
</dbReference>
<dbReference type="InterPro" id="IPR004477">
    <property type="entry name" value="ComEC_N"/>
</dbReference>
<organism evidence="9 10">
    <name type="scientific">Cellulomonas marina</name>
    <dbReference type="NCBI Taxonomy" id="988821"/>
    <lineage>
        <taxon>Bacteria</taxon>
        <taxon>Bacillati</taxon>
        <taxon>Actinomycetota</taxon>
        <taxon>Actinomycetes</taxon>
        <taxon>Micrococcales</taxon>
        <taxon>Cellulomonadaceae</taxon>
        <taxon>Cellulomonas</taxon>
    </lineage>
</organism>
<comment type="subcellular location">
    <subcellularLocation>
        <location evidence="1">Cell membrane</location>
        <topology evidence="1">Multi-pass membrane protein</topology>
    </subcellularLocation>
</comment>
<keyword evidence="5 7" id="KW-0472">Membrane</keyword>
<dbReference type="STRING" id="988821.SAMN05421867_108122"/>
<dbReference type="PANTHER" id="PTHR30619:SF1">
    <property type="entry name" value="RECOMBINATION PROTEIN 2"/>
    <property type="match status" value="1"/>
</dbReference>
<keyword evidence="2" id="KW-1003">Cell membrane</keyword>
<dbReference type="Proteomes" id="UP000199012">
    <property type="component" value="Unassembled WGS sequence"/>
</dbReference>
<feature type="transmembrane region" description="Helical" evidence="7">
    <location>
        <begin position="250"/>
        <end position="267"/>
    </location>
</feature>
<evidence type="ECO:0000313" key="9">
    <source>
        <dbReference type="EMBL" id="SFB15897.1"/>
    </source>
</evidence>
<dbReference type="NCBIfam" id="TIGR00360">
    <property type="entry name" value="ComEC_N-term"/>
    <property type="match status" value="1"/>
</dbReference>
<dbReference type="EMBL" id="FOKA01000008">
    <property type="protein sequence ID" value="SFB15897.1"/>
    <property type="molecule type" value="Genomic_DNA"/>
</dbReference>
<dbReference type="InterPro" id="IPR052159">
    <property type="entry name" value="Competence_DNA_uptake"/>
</dbReference>
<reference evidence="9 10" key="1">
    <citation type="submission" date="2016-10" db="EMBL/GenBank/DDBJ databases">
        <authorList>
            <person name="de Groot N.N."/>
        </authorList>
    </citation>
    <scope>NUCLEOTIDE SEQUENCE [LARGE SCALE GENOMIC DNA]</scope>
    <source>
        <strain evidence="9 10">CGMCC 4.6945</strain>
    </source>
</reference>
<protein>
    <submittedName>
        <fullName evidence="9">Competence protein ComEC</fullName>
    </submittedName>
</protein>
<evidence type="ECO:0000259" key="8">
    <source>
        <dbReference type="Pfam" id="PF03772"/>
    </source>
</evidence>
<dbReference type="AlphaFoldDB" id="A0A1I0YSC8"/>
<sequence>MVTVDGRVAGDPSPLPAPWPGAPARLRVVVAVDALAVGDGPAVRAAAPVVVLAPAGAPPAGQGDRVRVTGRAVPTAAGEDAAALVLAGGPVLSSAGPAALDRWSQRLRDGVRRQAGGVGGDAGALLPGVAVGSTAGVPDDLRAALRTSGLTHLTAVSGAHFSTVAGLVLALAGAARVPARARAAVALVAGAALLLVVHPVPSVVRAAAMGAVGVLGMLVGRPSRAPAALAAAVVVLLVADPWRARDLGTALSVTATAAVVLLAPALVRRWEGRLGRAAATALAVPVAAQLACGPLVVVVGGGAGLWAVPANLLAAPAVVPATVLGLLTALLDPVAPGVAAVCAHVAGAACWWVAAVARTLAGLPGADVPWVPGTAGAVLLAAAGAGLAGLLLRRR</sequence>
<evidence type="ECO:0000256" key="4">
    <source>
        <dbReference type="ARBA" id="ARBA00022989"/>
    </source>
</evidence>
<proteinExistence type="predicted"/>
<feature type="transmembrane region" description="Helical" evidence="7">
    <location>
        <begin position="150"/>
        <end position="172"/>
    </location>
</feature>
<accession>A0A1I0YSC8</accession>
<name>A0A1I0YSC8_9CELL</name>
<evidence type="ECO:0000256" key="6">
    <source>
        <dbReference type="SAM" id="MobiDB-lite"/>
    </source>
</evidence>
<feature type="transmembrane region" description="Helical" evidence="7">
    <location>
        <begin position="338"/>
        <end position="357"/>
    </location>
</feature>
<dbReference type="GO" id="GO:0005886">
    <property type="term" value="C:plasma membrane"/>
    <property type="evidence" value="ECO:0007669"/>
    <property type="project" value="UniProtKB-SubCell"/>
</dbReference>
<dbReference type="Pfam" id="PF03772">
    <property type="entry name" value="Competence"/>
    <property type="match status" value="1"/>
</dbReference>
<feature type="transmembrane region" description="Helical" evidence="7">
    <location>
        <begin position="312"/>
        <end position="331"/>
    </location>
</feature>
<evidence type="ECO:0000256" key="2">
    <source>
        <dbReference type="ARBA" id="ARBA00022475"/>
    </source>
</evidence>
<gene>
    <name evidence="9" type="ORF">SAMN05421867_108122</name>
</gene>
<feature type="region of interest" description="Disordered" evidence="6">
    <location>
        <begin position="1"/>
        <end position="20"/>
    </location>
</feature>
<evidence type="ECO:0000256" key="1">
    <source>
        <dbReference type="ARBA" id="ARBA00004651"/>
    </source>
</evidence>
<feature type="transmembrane region" description="Helical" evidence="7">
    <location>
        <begin position="369"/>
        <end position="392"/>
    </location>
</feature>
<evidence type="ECO:0000256" key="3">
    <source>
        <dbReference type="ARBA" id="ARBA00022692"/>
    </source>
</evidence>
<keyword evidence="3 7" id="KW-0812">Transmembrane</keyword>
<evidence type="ECO:0000256" key="5">
    <source>
        <dbReference type="ARBA" id="ARBA00023136"/>
    </source>
</evidence>
<keyword evidence="4 7" id="KW-1133">Transmembrane helix</keyword>
<evidence type="ECO:0000313" key="10">
    <source>
        <dbReference type="Proteomes" id="UP000199012"/>
    </source>
</evidence>
<keyword evidence="10" id="KW-1185">Reference proteome</keyword>